<keyword evidence="8" id="KW-1185">Reference proteome</keyword>
<evidence type="ECO:0000313" key="8">
    <source>
        <dbReference type="Proteomes" id="UP000516018"/>
    </source>
</evidence>
<evidence type="ECO:0000259" key="6">
    <source>
        <dbReference type="Pfam" id="PF06271"/>
    </source>
</evidence>
<gene>
    <name evidence="7" type="ORF">H8B22_08235</name>
</gene>
<comment type="subcellular location">
    <subcellularLocation>
        <location evidence="1">Membrane</location>
        <topology evidence="1">Multi-pass membrane protein</topology>
    </subcellularLocation>
</comment>
<organism evidence="7 8">
    <name type="scientific">Agrilutibacter terrestris</name>
    <dbReference type="NCBI Taxonomy" id="2865112"/>
    <lineage>
        <taxon>Bacteria</taxon>
        <taxon>Pseudomonadati</taxon>
        <taxon>Pseudomonadota</taxon>
        <taxon>Gammaproteobacteria</taxon>
        <taxon>Lysobacterales</taxon>
        <taxon>Lysobacteraceae</taxon>
        <taxon>Agrilutibacter</taxon>
    </lineage>
</organism>
<dbReference type="PANTHER" id="PTHR38480">
    <property type="entry name" value="SLR0254 PROTEIN"/>
    <property type="match status" value="1"/>
</dbReference>
<feature type="domain" description="RDD" evidence="6">
    <location>
        <begin position="39"/>
        <end position="161"/>
    </location>
</feature>
<dbReference type="Proteomes" id="UP000516018">
    <property type="component" value="Chromosome"/>
</dbReference>
<dbReference type="InterPro" id="IPR010432">
    <property type="entry name" value="RDD"/>
</dbReference>
<evidence type="ECO:0000256" key="1">
    <source>
        <dbReference type="ARBA" id="ARBA00004141"/>
    </source>
</evidence>
<dbReference type="Pfam" id="PF06271">
    <property type="entry name" value="RDD"/>
    <property type="match status" value="1"/>
</dbReference>
<keyword evidence="4 5" id="KW-0472">Membrane</keyword>
<sequence>MANNVSAHAPSPNSRSAAVLDTYREVVTPEGVALHLPAAGPVPRALAWAIDLAIRMVVLSIVSMVVALLGVAGYGPYLIVMFVVFWFYPVLFEVLDHGRTPGKRALGLRVIAANGAPVGWLAAFIRNLLRTVDMLPFGYAAGLVASLADPWGRRLGDMVAGTLVVHDARQHEPQAAPVGVALAPAVALLPHEQAALVAFAERGPQLTQERQAELADLAEPLVQARGTLAVARLYGVANWLLGRR</sequence>
<evidence type="ECO:0000256" key="4">
    <source>
        <dbReference type="ARBA" id="ARBA00023136"/>
    </source>
</evidence>
<protein>
    <submittedName>
        <fullName evidence="7">RDD family protein</fullName>
    </submittedName>
</protein>
<evidence type="ECO:0000256" key="2">
    <source>
        <dbReference type="ARBA" id="ARBA00022692"/>
    </source>
</evidence>
<keyword evidence="2 5" id="KW-0812">Transmembrane</keyword>
<dbReference type="PANTHER" id="PTHR38480:SF1">
    <property type="entry name" value="SLR0254 PROTEIN"/>
    <property type="match status" value="1"/>
</dbReference>
<evidence type="ECO:0000313" key="7">
    <source>
        <dbReference type="EMBL" id="QNP39523.1"/>
    </source>
</evidence>
<evidence type="ECO:0000256" key="3">
    <source>
        <dbReference type="ARBA" id="ARBA00022989"/>
    </source>
</evidence>
<reference evidence="7 8" key="1">
    <citation type="submission" date="2020-08" db="EMBL/GenBank/DDBJ databases">
        <title>Lysobacter sp. II4 sp. nov., isolated from soil.</title>
        <authorList>
            <person name="Woo C.Y."/>
            <person name="Kim J."/>
        </authorList>
    </citation>
    <scope>NUCLEOTIDE SEQUENCE [LARGE SCALE GENOMIC DNA]</scope>
    <source>
        <strain evidence="7 8">II4</strain>
    </source>
</reference>
<dbReference type="KEGG" id="lsx:H8B22_08235"/>
<dbReference type="EMBL" id="CP060820">
    <property type="protein sequence ID" value="QNP39523.1"/>
    <property type="molecule type" value="Genomic_DNA"/>
</dbReference>
<keyword evidence="3 5" id="KW-1133">Transmembrane helix</keyword>
<proteinExistence type="predicted"/>
<name>A0A7H0FU07_9GAMM</name>
<feature type="transmembrane region" description="Helical" evidence="5">
    <location>
        <begin position="106"/>
        <end position="125"/>
    </location>
</feature>
<accession>A0A7H0FU07</accession>
<dbReference type="RefSeq" id="WP_187710969.1">
    <property type="nucleotide sequence ID" value="NZ_CP060820.1"/>
</dbReference>
<dbReference type="AlphaFoldDB" id="A0A7H0FU07"/>
<evidence type="ECO:0000256" key="5">
    <source>
        <dbReference type="SAM" id="Phobius"/>
    </source>
</evidence>
<dbReference type="GO" id="GO:0016020">
    <property type="term" value="C:membrane"/>
    <property type="evidence" value="ECO:0007669"/>
    <property type="project" value="UniProtKB-SubCell"/>
</dbReference>